<name>A0A4R0XRF2_9BURK</name>
<reference evidence="1 2" key="1">
    <citation type="submission" date="2017-02" db="EMBL/GenBank/DDBJ databases">
        <title>Paraburkholderia sophoroidis sp. nov. and Paraburkholderia steynii sp. nov. rhizobial symbionts of the fynbos legume Hypocalyptus sophoroides.</title>
        <authorList>
            <person name="Steenkamp E.T."/>
            <person name="Beukes C.W."/>
            <person name="Van Zyl E."/>
            <person name="Avontuur J."/>
            <person name="Chan W.Y."/>
            <person name="Hassen A."/>
            <person name="Palmer M."/>
            <person name="Mthombeni L."/>
            <person name="Phalane F."/>
            <person name="Sereme K."/>
            <person name="Venter S.N."/>
        </authorList>
    </citation>
    <scope>NUCLEOTIDE SEQUENCE [LARGE SCALE GENOMIC DNA]</scope>
    <source>
        <strain evidence="1 2">HC1.1ba</strain>
    </source>
</reference>
<gene>
    <name evidence="1" type="ORF">BZM27_06340</name>
</gene>
<keyword evidence="2" id="KW-1185">Reference proteome</keyword>
<dbReference type="EMBL" id="MWML01000014">
    <property type="protein sequence ID" value="TCG09261.1"/>
    <property type="molecule type" value="Genomic_DNA"/>
</dbReference>
<sequence length="211" mass="23963">MKTRHSTYPIGKLLLHVIDQSGLDPKTCFAELGFTNFSKAIERLDRWLGYGEGNALLLERLQSSRFAIDANLLRQVMAENDVLLQRKREAATKHEENAARKGFEPRLEVIPEFSRPTQITMFSLTGGNRRFGTGLPNGISAWPWDDQLAYLKRVVPESFAKHQGRTYFTGKIVGYLYRATFDSEPVQLTVTGDLVTQEEPLSLAVSYLRLR</sequence>
<dbReference type="AlphaFoldDB" id="A0A4R0XRF2"/>
<proteinExistence type="predicted"/>
<accession>A0A4R0XRF2</accession>
<evidence type="ECO:0000313" key="1">
    <source>
        <dbReference type="EMBL" id="TCG09261.1"/>
    </source>
</evidence>
<organism evidence="1 2">
    <name type="scientific">Paraburkholderia steynii</name>
    <dbReference type="NCBI Taxonomy" id="1245441"/>
    <lineage>
        <taxon>Bacteria</taxon>
        <taxon>Pseudomonadati</taxon>
        <taxon>Pseudomonadota</taxon>
        <taxon>Betaproteobacteria</taxon>
        <taxon>Burkholderiales</taxon>
        <taxon>Burkholderiaceae</taxon>
        <taxon>Paraburkholderia</taxon>
    </lineage>
</organism>
<comment type="caution">
    <text evidence="1">The sequence shown here is derived from an EMBL/GenBank/DDBJ whole genome shotgun (WGS) entry which is preliminary data.</text>
</comment>
<evidence type="ECO:0000313" key="2">
    <source>
        <dbReference type="Proteomes" id="UP000294200"/>
    </source>
</evidence>
<protein>
    <submittedName>
        <fullName evidence="1">Uncharacterized protein</fullName>
    </submittedName>
</protein>
<dbReference type="Proteomes" id="UP000294200">
    <property type="component" value="Unassembled WGS sequence"/>
</dbReference>